<dbReference type="Gene3D" id="3.40.50.150">
    <property type="entry name" value="Vaccinia Virus protein VP39"/>
    <property type="match status" value="1"/>
</dbReference>
<dbReference type="PATRIC" id="fig|931276.5.peg.2008"/>
<dbReference type="RefSeq" id="WP_015392101.1">
    <property type="nucleotide sequence ID" value="NC_020291.1"/>
</dbReference>
<sequence>MDKEFTNKKFWENVAKWYTPMHERKNAKLYRDLCEVISKSLDKNMQVLELACGTGQLTFPLCKKVASWEATDFSEKMIEEAKSRAANLPITFTVQDATNLLYEDGKFDTVIIANALHIMPNPDKALIEIRRVLKKGGLLIAPTFVYDGKINKLRIWLMERIGFHTFYKWKSDEYIEFVSNRGFDIIDSSVIEGEMLPECVLLCKTQIN</sequence>
<dbReference type="PANTHER" id="PTHR43591:SF110">
    <property type="entry name" value="RHODANESE DOMAIN-CONTAINING PROTEIN"/>
    <property type="match status" value="1"/>
</dbReference>
<organism evidence="2 3">
    <name type="scientific">Clostridium saccharoperbutylacetonicum N1-4(HMT)</name>
    <dbReference type="NCBI Taxonomy" id="931276"/>
    <lineage>
        <taxon>Bacteria</taxon>
        <taxon>Bacillati</taxon>
        <taxon>Bacillota</taxon>
        <taxon>Clostridia</taxon>
        <taxon>Eubacteriales</taxon>
        <taxon>Clostridiaceae</taxon>
        <taxon>Clostridium</taxon>
    </lineage>
</organism>
<gene>
    <name evidence="2" type="ORF">Cspa_c20140</name>
</gene>
<dbReference type="InterPro" id="IPR041698">
    <property type="entry name" value="Methyltransf_25"/>
</dbReference>
<dbReference type="CDD" id="cd02440">
    <property type="entry name" value="AdoMet_MTases"/>
    <property type="match status" value="1"/>
</dbReference>
<dbReference type="GO" id="GO:0032259">
    <property type="term" value="P:methylation"/>
    <property type="evidence" value="ECO:0007669"/>
    <property type="project" value="UniProtKB-KW"/>
</dbReference>
<evidence type="ECO:0000313" key="3">
    <source>
        <dbReference type="Proteomes" id="UP000011728"/>
    </source>
</evidence>
<dbReference type="HOGENOM" id="CLU_037990_15_1_9"/>
<reference evidence="2 3" key="1">
    <citation type="submission" date="2013-02" db="EMBL/GenBank/DDBJ databases">
        <title>Genome sequence of Clostridium saccharoperbutylacetonicum N1-4(HMT).</title>
        <authorList>
            <person name="Poehlein A."/>
            <person name="Daniel R."/>
        </authorList>
    </citation>
    <scope>NUCLEOTIDE SEQUENCE [LARGE SCALE GENOMIC DNA]</scope>
    <source>
        <strain evidence="3">N1-4(HMT)</strain>
    </source>
</reference>
<proteinExistence type="predicted"/>
<dbReference type="OrthoDB" id="9808140at2"/>
<dbReference type="SUPFAM" id="SSF53335">
    <property type="entry name" value="S-adenosyl-L-methionine-dependent methyltransferases"/>
    <property type="match status" value="1"/>
</dbReference>
<keyword evidence="2" id="KW-0830">Ubiquinone</keyword>
<dbReference type="AlphaFoldDB" id="M1LS69"/>
<feature type="domain" description="Methyltransferase" evidence="1">
    <location>
        <begin position="47"/>
        <end position="137"/>
    </location>
</feature>
<accession>M1LS69</accession>
<evidence type="ECO:0000259" key="1">
    <source>
        <dbReference type="Pfam" id="PF13649"/>
    </source>
</evidence>
<dbReference type="InterPro" id="IPR029063">
    <property type="entry name" value="SAM-dependent_MTases_sf"/>
</dbReference>
<dbReference type="KEGG" id="csr:Cspa_c20140"/>
<protein>
    <submittedName>
        <fullName evidence="2">Methylase involved in ubiquinone/menaquinone biosynthesis</fullName>
    </submittedName>
</protein>
<dbReference type="Proteomes" id="UP000011728">
    <property type="component" value="Chromosome"/>
</dbReference>
<evidence type="ECO:0000313" key="2">
    <source>
        <dbReference type="EMBL" id="AGF55780.1"/>
    </source>
</evidence>
<keyword evidence="2" id="KW-0489">Methyltransferase</keyword>
<dbReference type="PANTHER" id="PTHR43591">
    <property type="entry name" value="METHYLTRANSFERASE"/>
    <property type="match status" value="1"/>
</dbReference>
<name>M1LS69_9CLOT</name>
<keyword evidence="2" id="KW-0808">Transferase</keyword>
<dbReference type="EMBL" id="CP004121">
    <property type="protein sequence ID" value="AGF55780.1"/>
    <property type="molecule type" value="Genomic_DNA"/>
</dbReference>
<dbReference type="GO" id="GO:0008168">
    <property type="term" value="F:methyltransferase activity"/>
    <property type="evidence" value="ECO:0007669"/>
    <property type="project" value="UniProtKB-KW"/>
</dbReference>
<keyword evidence="3" id="KW-1185">Reference proteome</keyword>
<dbReference type="eggNOG" id="COG2226">
    <property type="taxonomic scope" value="Bacteria"/>
</dbReference>
<dbReference type="STRING" id="36745.CLSAP_18140"/>
<dbReference type="Pfam" id="PF13649">
    <property type="entry name" value="Methyltransf_25"/>
    <property type="match status" value="1"/>
</dbReference>